<dbReference type="PANTHER" id="PTHR31636">
    <property type="entry name" value="OSJNBA0084A10.13 PROTEIN-RELATED"/>
    <property type="match status" value="1"/>
</dbReference>
<comment type="caution">
    <text evidence="5">Lacks conserved residue(s) required for the propagation of feature annotation.</text>
</comment>
<name>A0A2P5D6F5_TREOI</name>
<dbReference type="EMBL" id="JXTC01000292">
    <property type="protein sequence ID" value="PON68798.1"/>
    <property type="molecule type" value="Genomic_DNA"/>
</dbReference>
<dbReference type="STRING" id="63057.A0A2P5D6F5"/>
<feature type="region of interest" description="Disordered" evidence="6">
    <location>
        <begin position="49"/>
        <end position="75"/>
    </location>
</feature>
<organism evidence="7 8">
    <name type="scientific">Trema orientale</name>
    <name type="common">Charcoal tree</name>
    <name type="synonym">Celtis orientalis</name>
    <dbReference type="NCBI Taxonomy" id="63057"/>
    <lineage>
        <taxon>Eukaryota</taxon>
        <taxon>Viridiplantae</taxon>
        <taxon>Streptophyta</taxon>
        <taxon>Embryophyta</taxon>
        <taxon>Tracheophyta</taxon>
        <taxon>Spermatophyta</taxon>
        <taxon>Magnoliopsida</taxon>
        <taxon>eudicotyledons</taxon>
        <taxon>Gunneridae</taxon>
        <taxon>Pentapetalae</taxon>
        <taxon>rosids</taxon>
        <taxon>fabids</taxon>
        <taxon>Rosales</taxon>
        <taxon>Cannabaceae</taxon>
        <taxon>Trema</taxon>
    </lineage>
</organism>
<evidence type="ECO:0000256" key="5">
    <source>
        <dbReference type="PROSITE-ProRule" id="PRU01191"/>
    </source>
</evidence>
<comment type="similarity">
    <text evidence="5">Belongs to the GRAS family.</text>
</comment>
<dbReference type="OrthoDB" id="47276at2759"/>
<evidence type="ECO:0000256" key="6">
    <source>
        <dbReference type="SAM" id="MobiDB-lite"/>
    </source>
</evidence>
<evidence type="ECO:0000256" key="4">
    <source>
        <dbReference type="ARBA" id="ARBA00023242"/>
    </source>
</evidence>
<feature type="region of interest" description="Leucine repeat II (LRII)" evidence="5">
    <location>
        <begin position="507"/>
        <end position="539"/>
    </location>
</feature>
<accession>A0A2P5D6F5</accession>
<keyword evidence="2" id="KW-0805">Transcription regulation</keyword>
<feature type="region of interest" description="SAW" evidence="5">
    <location>
        <begin position="645"/>
        <end position="720"/>
    </location>
</feature>
<keyword evidence="3" id="KW-0804">Transcription</keyword>
<protein>
    <submittedName>
        <fullName evidence="7">GRAS transcription factor</fullName>
    </submittedName>
</protein>
<dbReference type="PROSITE" id="PS50985">
    <property type="entry name" value="GRAS"/>
    <property type="match status" value="1"/>
</dbReference>
<feature type="region of interest" description="Disordered" evidence="6">
    <location>
        <begin position="304"/>
        <end position="347"/>
    </location>
</feature>
<dbReference type="InterPro" id="IPR005202">
    <property type="entry name" value="TF_GRAS"/>
</dbReference>
<evidence type="ECO:0000256" key="1">
    <source>
        <dbReference type="ARBA" id="ARBA00004123"/>
    </source>
</evidence>
<dbReference type="AlphaFoldDB" id="A0A2P5D6F5"/>
<proteinExistence type="inferred from homology"/>
<keyword evidence="4" id="KW-0539">Nucleus</keyword>
<evidence type="ECO:0000313" key="8">
    <source>
        <dbReference type="Proteomes" id="UP000237000"/>
    </source>
</evidence>
<dbReference type="GO" id="GO:0005634">
    <property type="term" value="C:nucleus"/>
    <property type="evidence" value="ECO:0007669"/>
    <property type="project" value="UniProtKB-SubCell"/>
</dbReference>
<dbReference type="InParanoid" id="A0A2P5D6F5"/>
<dbReference type="Pfam" id="PF03514">
    <property type="entry name" value="GRAS"/>
    <property type="match status" value="1"/>
</dbReference>
<feature type="compositionally biased region" description="Low complexity" evidence="6">
    <location>
        <begin position="167"/>
        <end position="176"/>
    </location>
</feature>
<reference evidence="8" key="1">
    <citation type="submission" date="2016-06" db="EMBL/GenBank/DDBJ databases">
        <title>Parallel loss of symbiosis genes in relatives of nitrogen-fixing non-legume Parasponia.</title>
        <authorList>
            <person name="Van Velzen R."/>
            <person name="Holmer R."/>
            <person name="Bu F."/>
            <person name="Rutten L."/>
            <person name="Van Zeijl A."/>
            <person name="Liu W."/>
            <person name="Santuari L."/>
            <person name="Cao Q."/>
            <person name="Sharma T."/>
            <person name="Shen D."/>
            <person name="Roswanjaya Y."/>
            <person name="Wardhani T."/>
            <person name="Kalhor M.S."/>
            <person name="Jansen J."/>
            <person name="Van den Hoogen J."/>
            <person name="Gungor B."/>
            <person name="Hartog M."/>
            <person name="Hontelez J."/>
            <person name="Verver J."/>
            <person name="Yang W.-C."/>
            <person name="Schijlen E."/>
            <person name="Repin R."/>
            <person name="Schilthuizen M."/>
            <person name="Schranz E."/>
            <person name="Heidstra R."/>
            <person name="Miyata K."/>
            <person name="Fedorova E."/>
            <person name="Kohlen W."/>
            <person name="Bisseling T."/>
            <person name="Smit S."/>
            <person name="Geurts R."/>
        </authorList>
    </citation>
    <scope>NUCLEOTIDE SEQUENCE [LARGE SCALE GENOMIC DNA]</scope>
    <source>
        <strain evidence="8">cv. RG33-2</strain>
    </source>
</reference>
<evidence type="ECO:0000313" key="7">
    <source>
        <dbReference type="EMBL" id="PON68798.1"/>
    </source>
</evidence>
<feature type="short sequence motif" description="VHIID" evidence="5">
    <location>
        <begin position="457"/>
        <end position="461"/>
    </location>
</feature>
<comment type="subcellular location">
    <subcellularLocation>
        <location evidence="1">Nucleus</location>
    </subcellularLocation>
</comment>
<comment type="caution">
    <text evidence="7">The sequence shown here is derived from an EMBL/GenBank/DDBJ whole genome shotgun (WGS) entry which is preliminary data.</text>
</comment>
<feature type="compositionally biased region" description="Basic and acidic residues" evidence="6">
    <location>
        <begin position="315"/>
        <end position="327"/>
    </location>
</feature>
<feature type="compositionally biased region" description="Low complexity" evidence="6">
    <location>
        <begin position="58"/>
        <end position="75"/>
    </location>
</feature>
<keyword evidence="8" id="KW-1185">Reference proteome</keyword>
<feature type="compositionally biased region" description="Basic and acidic residues" evidence="6">
    <location>
        <begin position="262"/>
        <end position="276"/>
    </location>
</feature>
<evidence type="ECO:0000256" key="3">
    <source>
        <dbReference type="ARBA" id="ARBA00023163"/>
    </source>
</evidence>
<feature type="region of interest" description="Disordered" evidence="6">
    <location>
        <begin position="159"/>
        <end position="181"/>
    </location>
</feature>
<feature type="region of interest" description="Disordered" evidence="6">
    <location>
        <begin position="236"/>
        <end position="286"/>
    </location>
</feature>
<evidence type="ECO:0000256" key="2">
    <source>
        <dbReference type="ARBA" id="ARBA00023015"/>
    </source>
</evidence>
<sequence>MDTLFEDLHGGTMNKFRFEPDSHLVSPNQNLVHDYDEVNDHEFIDPVFLPTNPDLHSEPSPSSGSSSEGDSPESGEFSNNAIILKFINEILMEEDLEAKPCMLQDCLALQAAEKSFYDVIGEKYPSSLNQILPCLMNKNLKSPHDNFVRSFSNDSSIGSSTSPGNWVDSSQSSDVQTSLVESPEDTLLAPYSYGEAQSLWGLGQVQGKAGFFLPNGSGEIFDLEGNLSLPLDSTEQGSTVFGIPERYSSNSSDGSKGKKSHQRESGYDNPEQEGRSNKHSAVYPDFSEPSDIFDEVLLPKPTKNSEFCSLDENNEDKPGQQWRKEPKGSSSNGKRTRQKKRNSSREVVDLTTLLTQCAQAVASYDQRTSTQLLKQIREHSSPHGDENQRLAHYFANGLEVRLSAGTPSYNPLGSNGASAADLLKAYQVYLTACPFKRMSNFYANRTILKLSEKATRLHIIDFGVLYGFQWPCLIQRLSERPGGPPRLRFTGIEFPQPGFRPSERVDQTGLRLANYCERFNVPFEYNMIAQKWETVRVEDLKLDRDEFTVVNCLDRMKNLPDETVMEDCPRDAVLRLIRRIEPDVFIHGVMNGTHNAPFFLTRFREALFHFSALFDMFEASLLREDQHRLMFEKEVFGRDVMNVVAGEGVQRVERPETYKQWQVRNTRAGFKQVALDAELVKRVRKMVKCHYHRDFVVDEDGRWMFQGWKGRIFQAISCWQPA</sequence>
<feature type="region of interest" description="VHIID" evidence="5">
    <location>
        <begin position="426"/>
        <end position="491"/>
    </location>
</feature>
<dbReference type="Proteomes" id="UP000237000">
    <property type="component" value="Unassembled WGS sequence"/>
</dbReference>
<gene>
    <name evidence="7" type="primary">TorSCL32</name>
    <name evidence="7" type="ORF">TorRG33x02_260800</name>
</gene>